<accession>A0A128F444</accession>
<dbReference type="InterPro" id="IPR016032">
    <property type="entry name" value="Sig_transdc_resp-reg_C-effctor"/>
</dbReference>
<proteinExistence type="predicted"/>
<evidence type="ECO:0000259" key="3">
    <source>
        <dbReference type="PROSITE" id="PS51755"/>
    </source>
</evidence>
<sequence length="237" mass="27397">MKKYSVLYLCDSESYPFTFISFNTLDMHVEKIGYRKDNNEILFNSINTSERRYHSVIISTKDYKEDFIRNVTNLAGLHNSIKFVRCSSLSRSERISLLRNGVDDVITSDVDCDELAIKTFNLVQRVFCCSSDEGHNFTIRFGKLRVDPENRLIQIGEKTHSLTDGEHQILLHLIGNRGKYTSRKELSKAIGKNHHSNNSRSIDMLIGRLRKKLLDNPKMPEYIVTSRGRGYMLIDRA</sequence>
<reference evidence="5" key="1">
    <citation type="submission" date="2016-02" db="EMBL/GenBank/DDBJ databases">
        <authorList>
            <person name="Rodrigo-Torres Lidia"/>
            <person name="Arahal R.David."/>
        </authorList>
    </citation>
    <scope>NUCLEOTIDE SEQUENCE [LARGE SCALE GENOMIC DNA]</scope>
    <source>
        <strain evidence="5">CECT 9029</strain>
    </source>
</reference>
<dbReference type="STRING" id="1796497.GCE9029_02441"/>
<name>A0A128F444_9GAMM</name>
<keyword evidence="1 2" id="KW-0238">DNA-binding</keyword>
<dbReference type="SMART" id="SM00862">
    <property type="entry name" value="Trans_reg_C"/>
    <property type="match status" value="1"/>
</dbReference>
<feature type="domain" description="OmpR/PhoB-type" evidence="3">
    <location>
        <begin position="136"/>
        <end position="235"/>
    </location>
</feature>
<dbReference type="InterPro" id="IPR036388">
    <property type="entry name" value="WH-like_DNA-bd_sf"/>
</dbReference>
<dbReference type="EMBL" id="FIZX01000002">
    <property type="protein sequence ID" value="CZF81174.1"/>
    <property type="molecule type" value="Genomic_DNA"/>
</dbReference>
<dbReference type="SUPFAM" id="SSF46894">
    <property type="entry name" value="C-terminal effector domain of the bipartite response regulators"/>
    <property type="match status" value="1"/>
</dbReference>
<dbReference type="GO" id="GO:0000160">
    <property type="term" value="P:phosphorelay signal transduction system"/>
    <property type="evidence" value="ECO:0007669"/>
    <property type="project" value="InterPro"/>
</dbReference>
<dbReference type="PROSITE" id="PS51755">
    <property type="entry name" value="OMPR_PHOB"/>
    <property type="match status" value="1"/>
</dbReference>
<dbReference type="GO" id="GO:0003677">
    <property type="term" value="F:DNA binding"/>
    <property type="evidence" value="ECO:0007669"/>
    <property type="project" value="UniProtKB-UniRule"/>
</dbReference>
<gene>
    <name evidence="4" type="primary">rstA_1</name>
    <name evidence="4" type="ORF">GCE9029_02441</name>
</gene>
<dbReference type="AlphaFoldDB" id="A0A128F444"/>
<evidence type="ECO:0000256" key="2">
    <source>
        <dbReference type="PROSITE-ProRule" id="PRU01091"/>
    </source>
</evidence>
<evidence type="ECO:0000256" key="1">
    <source>
        <dbReference type="ARBA" id="ARBA00023125"/>
    </source>
</evidence>
<dbReference type="CDD" id="cd00383">
    <property type="entry name" value="trans_reg_C"/>
    <property type="match status" value="1"/>
</dbReference>
<organism evidence="4 5">
    <name type="scientific">Grimontia celer</name>
    <dbReference type="NCBI Taxonomy" id="1796497"/>
    <lineage>
        <taxon>Bacteria</taxon>
        <taxon>Pseudomonadati</taxon>
        <taxon>Pseudomonadota</taxon>
        <taxon>Gammaproteobacteria</taxon>
        <taxon>Vibrionales</taxon>
        <taxon>Vibrionaceae</taxon>
        <taxon>Grimontia</taxon>
    </lineage>
</organism>
<dbReference type="GO" id="GO:0006355">
    <property type="term" value="P:regulation of DNA-templated transcription"/>
    <property type="evidence" value="ECO:0007669"/>
    <property type="project" value="InterPro"/>
</dbReference>
<dbReference type="OrthoDB" id="5879191at2"/>
<dbReference type="Proteomes" id="UP000071641">
    <property type="component" value="Unassembled WGS sequence"/>
</dbReference>
<keyword evidence="5" id="KW-1185">Reference proteome</keyword>
<protein>
    <submittedName>
        <fullName evidence="4">Transcriptional regulatory protein RstA</fullName>
    </submittedName>
</protein>
<dbReference type="Gene3D" id="1.10.10.10">
    <property type="entry name" value="Winged helix-like DNA-binding domain superfamily/Winged helix DNA-binding domain"/>
    <property type="match status" value="1"/>
</dbReference>
<dbReference type="Pfam" id="PF00486">
    <property type="entry name" value="Trans_reg_C"/>
    <property type="match status" value="1"/>
</dbReference>
<evidence type="ECO:0000313" key="4">
    <source>
        <dbReference type="EMBL" id="CZF81174.1"/>
    </source>
</evidence>
<evidence type="ECO:0000313" key="5">
    <source>
        <dbReference type="Proteomes" id="UP000071641"/>
    </source>
</evidence>
<dbReference type="InterPro" id="IPR001867">
    <property type="entry name" value="OmpR/PhoB-type_DNA-bd"/>
</dbReference>
<feature type="DNA-binding region" description="OmpR/PhoB-type" evidence="2">
    <location>
        <begin position="136"/>
        <end position="235"/>
    </location>
</feature>